<evidence type="ECO:0000256" key="3">
    <source>
        <dbReference type="ARBA" id="ARBA00022723"/>
    </source>
</evidence>
<evidence type="ECO:0000313" key="9">
    <source>
        <dbReference type="Proteomes" id="UP001160148"/>
    </source>
</evidence>
<protein>
    <recommendedName>
        <fullName evidence="7">Sulfatase N-terminal domain-containing protein</fullName>
    </recommendedName>
</protein>
<evidence type="ECO:0000256" key="1">
    <source>
        <dbReference type="ARBA" id="ARBA00001913"/>
    </source>
</evidence>
<dbReference type="Pfam" id="PF00884">
    <property type="entry name" value="Sulfatase"/>
    <property type="match status" value="1"/>
</dbReference>
<dbReference type="Gene3D" id="3.40.720.10">
    <property type="entry name" value="Alkaline Phosphatase, subunit A"/>
    <property type="match status" value="1"/>
</dbReference>
<evidence type="ECO:0000256" key="4">
    <source>
        <dbReference type="ARBA" id="ARBA00022801"/>
    </source>
</evidence>
<keyword evidence="5" id="KW-0106">Calcium</keyword>
<dbReference type="PANTHER" id="PTHR10342:SF273">
    <property type="entry name" value="RE14504P"/>
    <property type="match status" value="1"/>
</dbReference>
<feature type="domain" description="Sulfatase N-terminal" evidence="7">
    <location>
        <begin position="44"/>
        <end position="234"/>
    </location>
</feature>
<dbReference type="EMBL" id="CARXXK010000002">
    <property type="protein sequence ID" value="CAI6355001.1"/>
    <property type="molecule type" value="Genomic_DNA"/>
</dbReference>
<dbReference type="PROSITE" id="PS00149">
    <property type="entry name" value="SULFATASE_2"/>
    <property type="match status" value="1"/>
</dbReference>
<gene>
    <name evidence="8" type="ORF">MEUPH1_LOCUS10909</name>
</gene>
<dbReference type="GO" id="GO:0008484">
    <property type="term" value="F:sulfuric ester hydrolase activity"/>
    <property type="evidence" value="ECO:0007669"/>
    <property type="project" value="InterPro"/>
</dbReference>
<name>A0AAV0WHJ2_9HEMI</name>
<dbReference type="InterPro" id="IPR047115">
    <property type="entry name" value="ARSB"/>
</dbReference>
<accession>A0AAV0WHJ2</accession>
<dbReference type="PANTHER" id="PTHR10342">
    <property type="entry name" value="ARYLSULFATASE"/>
    <property type="match status" value="1"/>
</dbReference>
<comment type="cofactor">
    <cofactor evidence="1">
        <name>Ca(2+)</name>
        <dbReference type="ChEBI" id="CHEBI:29108"/>
    </cofactor>
</comment>
<dbReference type="InterPro" id="IPR000917">
    <property type="entry name" value="Sulfatase_N"/>
</dbReference>
<dbReference type="Gene3D" id="3.30.1120.10">
    <property type="match status" value="1"/>
</dbReference>
<evidence type="ECO:0000313" key="8">
    <source>
        <dbReference type="EMBL" id="CAI6355001.1"/>
    </source>
</evidence>
<evidence type="ECO:0000256" key="6">
    <source>
        <dbReference type="ARBA" id="ARBA00023180"/>
    </source>
</evidence>
<sequence>MDLSNSRITGILILILNLQLTDFVLLREFKKQPHIVVIIADDLFLKELGYSTHLVGKWHLGYYQKRFTPTQRGFDSHFGYWNGFISYRNSTHATQTMSGIDARRGFERAGNEMDRERYATDVFTEEALKIIESSKRQNTKMFLMVSHLAVHSGNRGPNHLEVLNKTYNDEAFGYIENENRRLYAGMVTSLDDSVGKIIESLHENEMLENSIVVFMSDNGAPTDDPLWGHENFGSNWPLRGKKASVLECGVVGLLRYGVNAAGGNFEDLGKIDGVDQWKSLTDTSKQVRSKVLINIDETRGEEALIFNQWKVVKSNRTSNMVFNLKYAGDPGNAGPKYNMSGVVASVISKRLSEINCLTQDGCMNASTARDVFYVARSLAKVDGQTCPERVSNPNPDQQYECFDGYCLFDILQDPCEYRNVAKQNPQTLDATIHMLEQFKNEMTMQSPDPLIDPEADPRRFAGYWEPWLEPFDKA</sequence>
<organism evidence="8 9">
    <name type="scientific">Macrosiphum euphorbiae</name>
    <name type="common">potato aphid</name>
    <dbReference type="NCBI Taxonomy" id="13131"/>
    <lineage>
        <taxon>Eukaryota</taxon>
        <taxon>Metazoa</taxon>
        <taxon>Ecdysozoa</taxon>
        <taxon>Arthropoda</taxon>
        <taxon>Hexapoda</taxon>
        <taxon>Insecta</taxon>
        <taxon>Pterygota</taxon>
        <taxon>Neoptera</taxon>
        <taxon>Paraneoptera</taxon>
        <taxon>Hemiptera</taxon>
        <taxon>Sternorrhyncha</taxon>
        <taxon>Aphidomorpha</taxon>
        <taxon>Aphidoidea</taxon>
        <taxon>Aphididae</taxon>
        <taxon>Macrosiphini</taxon>
        <taxon>Macrosiphum</taxon>
    </lineage>
</organism>
<dbReference type="InterPro" id="IPR017850">
    <property type="entry name" value="Alkaline_phosphatase_core_sf"/>
</dbReference>
<keyword evidence="6" id="KW-0325">Glycoprotein</keyword>
<comment type="caution">
    <text evidence="8">The sequence shown here is derived from an EMBL/GenBank/DDBJ whole genome shotgun (WGS) entry which is preliminary data.</text>
</comment>
<comment type="similarity">
    <text evidence="2">Belongs to the sulfatase family.</text>
</comment>
<dbReference type="InterPro" id="IPR024607">
    <property type="entry name" value="Sulfatase_CS"/>
</dbReference>
<dbReference type="Proteomes" id="UP001160148">
    <property type="component" value="Unassembled WGS sequence"/>
</dbReference>
<dbReference type="GO" id="GO:0046872">
    <property type="term" value="F:metal ion binding"/>
    <property type="evidence" value="ECO:0007669"/>
    <property type="project" value="UniProtKB-KW"/>
</dbReference>
<dbReference type="AlphaFoldDB" id="A0AAV0WHJ2"/>
<keyword evidence="9" id="KW-1185">Reference proteome</keyword>
<keyword evidence="4" id="KW-0378">Hydrolase</keyword>
<evidence type="ECO:0000256" key="2">
    <source>
        <dbReference type="ARBA" id="ARBA00008779"/>
    </source>
</evidence>
<evidence type="ECO:0000256" key="5">
    <source>
        <dbReference type="ARBA" id="ARBA00022837"/>
    </source>
</evidence>
<proteinExistence type="inferred from homology"/>
<keyword evidence="3" id="KW-0479">Metal-binding</keyword>
<evidence type="ECO:0000259" key="7">
    <source>
        <dbReference type="Pfam" id="PF00884"/>
    </source>
</evidence>
<dbReference type="SUPFAM" id="SSF53649">
    <property type="entry name" value="Alkaline phosphatase-like"/>
    <property type="match status" value="1"/>
</dbReference>
<reference evidence="8 9" key="1">
    <citation type="submission" date="2023-01" db="EMBL/GenBank/DDBJ databases">
        <authorList>
            <person name="Whitehead M."/>
        </authorList>
    </citation>
    <scope>NUCLEOTIDE SEQUENCE [LARGE SCALE GENOMIC DNA]</scope>
</reference>